<dbReference type="InterPro" id="IPR029062">
    <property type="entry name" value="Class_I_gatase-like"/>
</dbReference>
<keyword evidence="4" id="KW-0378">Hydrolase</keyword>
<dbReference type="AlphaFoldDB" id="W2UUG5"/>
<evidence type="ECO:0000256" key="4">
    <source>
        <dbReference type="ARBA" id="ARBA00022801"/>
    </source>
</evidence>
<dbReference type="PATRIC" id="fig|1286632.3.peg.428"/>
<keyword evidence="9" id="KW-0121">Carboxypeptidase</keyword>
<keyword evidence="5" id="KW-0862">Zinc</keyword>
<protein>
    <submittedName>
        <fullName evidence="9">Zinc-dependent carboxypeptidase domain-conatining protein</fullName>
    </submittedName>
</protein>
<dbReference type="Pfam" id="PF00246">
    <property type="entry name" value="Peptidase_M14"/>
    <property type="match status" value="1"/>
</dbReference>
<sequence>MKKITFLFIVFTQILLGQNNISLDYYLPQNISFNQEIPTPKEIIGHEVGEWHVTHDKLVEYMKKIAEVSPRVSIENRGETYEGRPIILLTITAPENHSNITEIRKSHVQLTENSGNSLNTENMPIVVYQGFSIHGNEPSGSNAALATIYYLAAAEGNEINDLLKNTVILLDPSLNPDGLQRFAYWANTNRSHVLNPDPNDREYDEVWPGGRTNHYWFDLNRDWLPIQLPESKARIKTFHQWMPNILTDHHEMGTNSTFFFQPGEPSRVNPLTPKMNQQLTKEIAKYHAKALDKIGSLYYSEEDYDDFYYGKGSTFPDINGSIGILFEQGSSRGHIQESENGILTFPFTIRNQFTTALSTLEAAKNLRVDILNYQREFYTNARKEAAKSKSSAYIFGDEKDAAKTYQLAKILESQKIELYQANEDITINEKTFKKGYSYLVPKNQKNHRLIEAMFDIRTEFEDSLFYDISAWTFPYAFNLDFEETKTAGNRTNNITLRTGNVNEQSNYAYLFDWHEYYTPKALNMILNKGLRAKVGKTPFSLEGKDYDYGTIMIPVQNQKLNKSELYEFLQKVAKEAHIEITSVATGLTKGIDLGSNDFEALKKQKVALIVGNGITSYDAGEIWHLFDQRYNMQITKLDTDNLGRTSLDKYTTIILPNMWGSALNGTATQKIKDWVRNGGTLIGYRNAVNWLERNDLLKVEFKKNEMTAKNITFEQKQFFSGAQVTGGAIFKANLDRSHPINFGYKNETLPVFRNTNIYMKPNEESYNNPIQYDLNPLLSGYISEENLELLKGAVPFKVQRNGSGRVIAFTDNTNFRAFWYGTNKLLMNAIFFSKVM</sequence>
<dbReference type="PANTHER" id="PTHR11705">
    <property type="entry name" value="PROTEASE FAMILY M14 CARBOXYPEPTIDASE A,B"/>
    <property type="match status" value="1"/>
</dbReference>
<dbReference type="RefSeq" id="WP_038261481.1">
    <property type="nucleotide sequence ID" value="NZ_AYXY01000001.1"/>
</dbReference>
<evidence type="ECO:0000256" key="7">
    <source>
        <dbReference type="PROSITE-ProRule" id="PRU01379"/>
    </source>
</evidence>
<evidence type="ECO:0000313" key="10">
    <source>
        <dbReference type="Proteomes" id="UP000018850"/>
    </source>
</evidence>
<evidence type="ECO:0000256" key="5">
    <source>
        <dbReference type="ARBA" id="ARBA00022833"/>
    </source>
</evidence>
<dbReference type="Proteomes" id="UP000018850">
    <property type="component" value="Unassembled WGS sequence"/>
</dbReference>
<dbReference type="SUPFAM" id="SSF52317">
    <property type="entry name" value="Class I glutamine amidotransferase-like"/>
    <property type="match status" value="1"/>
</dbReference>
<dbReference type="PANTHER" id="PTHR11705:SF143">
    <property type="entry name" value="SLL0236 PROTEIN"/>
    <property type="match status" value="1"/>
</dbReference>
<evidence type="ECO:0000256" key="6">
    <source>
        <dbReference type="ARBA" id="ARBA00023049"/>
    </source>
</evidence>
<organism evidence="9 10">
    <name type="scientific">Zhouia amylolytica AD3</name>
    <dbReference type="NCBI Taxonomy" id="1286632"/>
    <lineage>
        <taxon>Bacteria</taxon>
        <taxon>Pseudomonadati</taxon>
        <taxon>Bacteroidota</taxon>
        <taxon>Flavobacteriia</taxon>
        <taxon>Flavobacteriales</taxon>
        <taxon>Flavobacteriaceae</taxon>
        <taxon>Zhouia</taxon>
    </lineage>
</organism>
<dbReference type="GO" id="GO:0004181">
    <property type="term" value="F:metallocarboxypeptidase activity"/>
    <property type="evidence" value="ECO:0007669"/>
    <property type="project" value="InterPro"/>
</dbReference>
<evidence type="ECO:0000256" key="2">
    <source>
        <dbReference type="ARBA" id="ARBA00005988"/>
    </source>
</evidence>
<dbReference type="STRING" id="376730.SAMN04487906_2724"/>
<reference evidence="9 10" key="2">
    <citation type="journal article" date="2016" name="Genome Announc.">
        <title>Draft Genome Sequence of Zhouia amylolytica AD3, Isolated from Tidal Flat Sediment.</title>
        <authorList>
            <person name="Jia B."/>
            <person name="Jin H.M."/>
            <person name="Lee H.J."/>
            <person name="Jeon C.O."/>
        </authorList>
    </citation>
    <scope>NUCLEOTIDE SEQUENCE [LARGE SCALE GENOMIC DNA]</scope>
    <source>
        <strain evidence="9 10">AD3</strain>
    </source>
</reference>
<keyword evidence="6" id="KW-0482">Metalloprotease</keyword>
<dbReference type="CDD" id="cd06238">
    <property type="entry name" value="M14-like"/>
    <property type="match status" value="1"/>
</dbReference>
<dbReference type="CDD" id="cd03143">
    <property type="entry name" value="A4_beta-galactosidase_middle_domain"/>
    <property type="match status" value="1"/>
</dbReference>
<evidence type="ECO:0000313" key="9">
    <source>
        <dbReference type="EMBL" id="ETN97002.1"/>
    </source>
</evidence>
<dbReference type="PROSITE" id="PS52035">
    <property type="entry name" value="PEPTIDASE_M14"/>
    <property type="match status" value="1"/>
</dbReference>
<proteinExistence type="inferred from homology"/>
<comment type="caution">
    <text evidence="9">The sequence shown here is derived from an EMBL/GenBank/DDBJ whole genome shotgun (WGS) entry which is preliminary data.</text>
</comment>
<feature type="active site" description="Proton donor/acceptor" evidence="7">
    <location>
        <position position="327"/>
    </location>
</feature>
<dbReference type="eggNOG" id="COG2866">
    <property type="taxonomic scope" value="Bacteria"/>
</dbReference>
<evidence type="ECO:0000259" key="8">
    <source>
        <dbReference type="PROSITE" id="PS52035"/>
    </source>
</evidence>
<name>W2UUG5_9FLAO</name>
<dbReference type="Gene3D" id="3.40.50.880">
    <property type="match status" value="1"/>
</dbReference>
<keyword evidence="10" id="KW-1185">Reference proteome</keyword>
<dbReference type="InterPro" id="IPR000834">
    <property type="entry name" value="Peptidase_M14"/>
</dbReference>
<dbReference type="Gene3D" id="3.40.630.10">
    <property type="entry name" value="Zn peptidases"/>
    <property type="match status" value="1"/>
</dbReference>
<dbReference type="GO" id="GO:0005615">
    <property type="term" value="C:extracellular space"/>
    <property type="evidence" value="ECO:0007669"/>
    <property type="project" value="TreeGrafter"/>
</dbReference>
<accession>W2UUG5</accession>
<feature type="domain" description="Peptidase M14" evidence="8">
    <location>
        <begin position="51"/>
        <end position="349"/>
    </location>
</feature>
<dbReference type="SMART" id="SM00631">
    <property type="entry name" value="Zn_pept"/>
    <property type="match status" value="1"/>
</dbReference>
<dbReference type="GO" id="GO:0006508">
    <property type="term" value="P:proteolysis"/>
    <property type="evidence" value="ECO:0007669"/>
    <property type="project" value="UniProtKB-KW"/>
</dbReference>
<comment type="cofactor">
    <cofactor evidence="1">
        <name>Zn(2+)</name>
        <dbReference type="ChEBI" id="CHEBI:29105"/>
    </cofactor>
</comment>
<gene>
    <name evidence="9" type="ORF">P278_04280</name>
</gene>
<dbReference type="SUPFAM" id="SSF53187">
    <property type="entry name" value="Zn-dependent exopeptidases"/>
    <property type="match status" value="1"/>
</dbReference>
<keyword evidence="3" id="KW-0645">Protease</keyword>
<dbReference type="EMBL" id="AYXY01000001">
    <property type="protein sequence ID" value="ETN97002.1"/>
    <property type="molecule type" value="Genomic_DNA"/>
</dbReference>
<comment type="similarity">
    <text evidence="2 7">Belongs to the peptidase M14 family.</text>
</comment>
<evidence type="ECO:0000256" key="1">
    <source>
        <dbReference type="ARBA" id="ARBA00001947"/>
    </source>
</evidence>
<evidence type="ECO:0000256" key="3">
    <source>
        <dbReference type="ARBA" id="ARBA00022670"/>
    </source>
</evidence>
<reference evidence="10" key="1">
    <citation type="submission" date="2013-11" db="EMBL/GenBank/DDBJ databases">
        <title>Draft genome sequence from a member of Zhouia, isolated tidal flat.</title>
        <authorList>
            <person name="Jin H."/>
            <person name="Jeon C.O."/>
        </authorList>
    </citation>
    <scope>NUCLEOTIDE SEQUENCE [LARGE SCALE GENOMIC DNA]</scope>
    <source>
        <strain evidence="10">AD3</strain>
    </source>
</reference>
<dbReference type="GO" id="GO:0008270">
    <property type="term" value="F:zinc ion binding"/>
    <property type="evidence" value="ECO:0007669"/>
    <property type="project" value="InterPro"/>
</dbReference>